<comment type="catalytic activity">
    <reaction evidence="1">
        <text>ATP + protein L-histidine = ADP + protein N-phospho-L-histidine.</text>
        <dbReference type="EC" id="2.7.13.3"/>
    </reaction>
</comment>
<dbReference type="InterPro" id="IPR005467">
    <property type="entry name" value="His_kinase_dom"/>
</dbReference>
<keyword evidence="4" id="KW-0808">Transferase</keyword>
<evidence type="ECO:0000256" key="7">
    <source>
        <dbReference type="ARBA" id="ARBA00022840"/>
    </source>
</evidence>
<evidence type="ECO:0000259" key="10">
    <source>
        <dbReference type="PROSITE" id="PS50109"/>
    </source>
</evidence>
<dbReference type="GO" id="GO:0000155">
    <property type="term" value="F:phosphorelay sensor kinase activity"/>
    <property type="evidence" value="ECO:0007669"/>
    <property type="project" value="InterPro"/>
</dbReference>
<feature type="domain" description="Histidine kinase" evidence="10">
    <location>
        <begin position="808"/>
        <end position="989"/>
    </location>
</feature>
<dbReference type="Gene3D" id="1.20.5.1930">
    <property type="match status" value="1"/>
</dbReference>
<sequence length="989" mass="112509">MVPLFGQSYNDKDILSVQHFNVQDGLEVGDIQSLAFDNAGWLWISGLESDLGASTFLQNTPKLQWFDGYNFHTVAIPVDDKFSPRVVNLYERSDGLFYLSLISNHSDKLFLFDPSTLDFKPITLPTVVGRIDIANMFVQKEDTFIVLDEGEETYLYRLNSDLSFEKLFKLHTESGQSYLYQVIAFNDHFLVSEARVGVIVYAPNGDILKVFNYEDFGLKKATNSEVMALVDHFWFEDAHHFVLKYDKGVYEYHEQTMSWSQSEFEIPSLTDPHVTSLFQSRNAINDSFGNVAWFSKAGNQNLIKREYLQQGNQAARVLVDVKDLINAGSHDLHKELYLAELGRLTRIVFKNTSVNNFLEDYSIRSIAHYRGNQYLAATEANGLFLINIEKNTVEQYPLFSNGQPFFPSEIRGVFLSGEGVWTNYNEGIILIDTATHEVERFRHYPISAMVDDGDRIVYGATYFPLMEFDKTDRVNKVLSKNDSLRVLDLAKFDGSFYASTVDGLFKYNDGHETFIDIPISSDKLMMLRVSTQLGLLFTTNDGRVYRIKDEGSKPELIFTDPAASPIATVFEDKENNLWFATFAGLIKYYIGSKEVQRFIEDDGFSNNEFNRYSFLQTEDGGVFLGAIRGLNFFHPKDLKKLEKGGEVVLTSLTYFDNKSNTNTNITAHAELADVKDVSLPAENKFLRIQVAPVGLTQPTQVIMEFKLNDGEWLPIKQPGEIQFNNLGAGQYLLKVRMVDSEGTPFGKDLMLNIHAKEFFYRTFWFGLLCLLLVVVISYYFIRQANKARALGQHYSRSLLKVQEEERMRISRDLHDSVGQQLILLKNQANASRDQQMVKNVSATLEEVRSITRNLHPVVLSRLGLTAALEELIRKLDENTEVFFAIELENIDGLFDAEEELNLYRIIQEALNNIVKHANAVSAKLTIVHKKNKVLINIQDNGKGFSIEDEQQSSSSLGLKTLQERMAMLKGKVRIESGDLGTIISLIIPK</sequence>
<dbReference type="GO" id="GO:0005524">
    <property type="term" value="F:ATP binding"/>
    <property type="evidence" value="ECO:0007669"/>
    <property type="project" value="UniProtKB-KW"/>
</dbReference>
<dbReference type="AlphaFoldDB" id="A0A150X547"/>
<keyword evidence="7" id="KW-0067">ATP-binding</keyword>
<dbReference type="SMART" id="SM00387">
    <property type="entry name" value="HATPase_c"/>
    <property type="match status" value="1"/>
</dbReference>
<keyword evidence="5" id="KW-0547">Nucleotide-binding</keyword>
<evidence type="ECO:0000256" key="9">
    <source>
        <dbReference type="SAM" id="Phobius"/>
    </source>
</evidence>
<organism evidence="11 12">
    <name type="scientific">Roseivirga spongicola</name>
    <dbReference type="NCBI Taxonomy" id="333140"/>
    <lineage>
        <taxon>Bacteria</taxon>
        <taxon>Pseudomonadati</taxon>
        <taxon>Bacteroidota</taxon>
        <taxon>Cytophagia</taxon>
        <taxon>Cytophagales</taxon>
        <taxon>Roseivirgaceae</taxon>
        <taxon>Roseivirga</taxon>
    </lineage>
</organism>
<dbReference type="InterPro" id="IPR015943">
    <property type="entry name" value="WD40/YVTN_repeat-like_dom_sf"/>
</dbReference>
<evidence type="ECO:0000256" key="6">
    <source>
        <dbReference type="ARBA" id="ARBA00022777"/>
    </source>
</evidence>
<dbReference type="InterPro" id="IPR013783">
    <property type="entry name" value="Ig-like_fold"/>
</dbReference>
<keyword evidence="9" id="KW-0812">Transmembrane</keyword>
<dbReference type="Proteomes" id="UP000075606">
    <property type="component" value="Unassembled WGS sequence"/>
</dbReference>
<keyword evidence="3" id="KW-0597">Phosphoprotein</keyword>
<dbReference type="GO" id="GO:0016020">
    <property type="term" value="C:membrane"/>
    <property type="evidence" value="ECO:0007669"/>
    <property type="project" value="InterPro"/>
</dbReference>
<dbReference type="SUPFAM" id="SSF55874">
    <property type="entry name" value="ATPase domain of HSP90 chaperone/DNA topoisomerase II/histidine kinase"/>
    <property type="match status" value="1"/>
</dbReference>
<dbReference type="InterPro" id="IPR036890">
    <property type="entry name" value="HATPase_C_sf"/>
</dbReference>
<evidence type="ECO:0000256" key="2">
    <source>
        <dbReference type="ARBA" id="ARBA00012438"/>
    </source>
</evidence>
<evidence type="ECO:0000256" key="8">
    <source>
        <dbReference type="ARBA" id="ARBA00023012"/>
    </source>
</evidence>
<evidence type="ECO:0000256" key="4">
    <source>
        <dbReference type="ARBA" id="ARBA00022679"/>
    </source>
</evidence>
<keyword evidence="12" id="KW-1185">Reference proteome</keyword>
<dbReference type="Pfam" id="PF02518">
    <property type="entry name" value="HATPase_c"/>
    <property type="match status" value="1"/>
</dbReference>
<dbReference type="STRING" id="333140.AWW68_14280"/>
<evidence type="ECO:0000256" key="3">
    <source>
        <dbReference type="ARBA" id="ARBA00022553"/>
    </source>
</evidence>
<proteinExistence type="predicted"/>
<dbReference type="Pfam" id="PF07730">
    <property type="entry name" value="HisKA_3"/>
    <property type="match status" value="1"/>
</dbReference>
<dbReference type="EMBL" id="LRPC01000028">
    <property type="protein sequence ID" value="KYG73836.1"/>
    <property type="molecule type" value="Genomic_DNA"/>
</dbReference>
<feature type="transmembrane region" description="Helical" evidence="9">
    <location>
        <begin position="758"/>
        <end position="781"/>
    </location>
</feature>
<gene>
    <name evidence="11" type="ORF">AWW68_14280</name>
</gene>
<evidence type="ECO:0000256" key="1">
    <source>
        <dbReference type="ARBA" id="ARBA00000085"/>
    </source>
</evidence>
<protein>
    <recommendedName>
        <fullName evidence="2">histidine kinase</fullName>
        <ecNumber evidence="2">2.7.13.3</ecNumber>
    </recommendedName>
</protein>
<comment type="caution">
    <text evidence="11">The sequence shown here is derived from an EMBL/GenBank/DDBJ whole genome shotgun (WGS) entry which is preliminary data.</text>
</comment>
<dbReference type="CDD" id="cd16917">
    <property type="entry name" value="HATPase_UhpB-NarQ-NarX-like"/>
    <property type="match status" value="1"/>
</dbReference>
<dbReference type="OrthoDB" id="9778366at2"/>
<dbReference type="PANTHER" id="PTHR24421">
    <property type="entry name" value="NITRATE/NITRITE SENSOR PROTEIN NARX-RELATED"/>
    <property type="match status" value="1"/>
</dbReference>
<dbReference type="EC" id="2.7.13.3" evidence="2"/>
<dbReference type="PANTHER" id="PTHR24421:SF10">
    <property type="entry name" value="NITRATE_NITRITE SENSOR PROTEIN NARQ"/>
    <property type="match status" value="1"/>
</dbReference>
<dbReference type="InterPro" id="IPR050482">
    <property type="entry name" value="Sensor_HK_TwoCompSys"/>
</dbReference>
<keyword evidence="8" id="KW-0902">Two-component regulatory system</keyword>
<keyword evidence="6" id="KW-0418">Kinase</keyword>
<evidence type="ECO:0000256" key="5">
    <source>
        <dbReference type="ARBA" id="ARBA00022741"/>
    </source>
</evidence>
<dbReference type="InterPro" id="IPR003594">
    <property type="entry name" value="HATPase_dom"/>
</dbReference>
<name>A0A150X547_9BACT</name>
<dbReference type="Gene3D" id="2.130.10.10">
    <property type="entry name" value="YVTN repeat-like/Quinoprotein amine dehydrogenase"/>
    <property type="match status" value="2"/>
</dbReference>
<dbReference type="GO" id="GO:0046983">
    <property type="term" value="F:protein dimerization activity"/>
    <property type="evidence" value="ECO:0007669"/>
    <property type="project" value="InterPro"/>
</dbReference>
<reference evidence="11 12" key="1">
    <citation type="submission" date="2016-01" db="EMBL/GenBank/DDBJ databases">
        <title>Genome sequencing of Roseivirga spongicola UST030701-084.</title>
        <authorList>
            <person name="Selvaratnam C."/>
            <person name="Thevarajoo S."/>
            <person name="Goh K.M."/>
            <person name="Ee R."/>
            <person name="Chan K.-G."/>
            <person name="Chong C.S."/>
        </authorList>
    </citation>
    <scope>NUCLEOTIDE SEQUENCE [LARGE SCALE GENOMIC DNA]</scope>
    <source>
        <strain evidence="11 12">UST030701-084</strain>
    </source>
</reference>
<dbReference type="Gene3D" id="2.60.40.10">
    <property type="entry name" value="Immunoglobulins"/>
    <property type="match status" value="1"/>
</dbReference>
<dbReference type="SUPFAM" id="SSF101898">
    <property type="entry name" value="NHL repeat"/>
    <property type="match status" value="1"/>
</dbReference>
<keyword evidence="9" id="KW-1133">Transmembrane helix</keyword>
<dbReference type="PROSITE" id="PS50109">
    <property type="entry name" value="HIS_KIN"/>
    <property type="match status" value="1"/>
</dbReference>
<dbReference type="RefSeq" id="WP_068222774.1">
    <property type="nucleotide sequence ID" value="NZ_LRPC01000028.1"/>
</dbReference>
<evidence type="ECO:0000313" key="12">
    <source>
        <dbReference type="Proteomes" id="UP000075606"/>
    </source>
</evidence>
<evidence type="ECO:0000313" key="11">
    <source>
        <dbReference type="EMBL" id="KYG73836.1"/>
    </source>
</evidence>
<dbReference type="InterPro" id="IPR011712">
    <property type="entry name" value="Sig_transdc_His_kin_sub3_dim/P"/>
</dbReference>
<accession>A0A150X547</accession>
<keyword evidence="9" id="KW-0472">Membrane</keyword>
<dbReference type="Gene3D" id="3.30.565.10">
    <property type="entry name" value="Histidine kinase-like ATPase, C-terminal domain"/>
    <property type="match status" value="1"/>
</dbReference>